<comment type="caution">
    <text evidence="1">The sequence shown here is derived from an EMBL/GenBank/DDBJ whole genome shotgun (WGS) entry which is preliminary data.</text>
</comment>
<evidence type="ECO:0000313" key="1">
    <source>
        <dbReference type="EMBL" id="KAH7948726.1"/>
    </source>
</evidence>
<protein>
    <submittedName>
        <fullName evidence="1">Uncharacterized protein</fullName>
    </submittedName>
</protein>
<proteinExistence type="predicted"/>
<reference evidence="1" key="1">
    <citation type="submission" date="2020-05" db="EMBL/GenBank/DDBJ databases">
        <title>Large-scale comparative analyses of tick genomes elucidate their genetic diversity and vector capacities.</title>
        <authorList>
            <person name="Jia N."/>
            <person name="Wang J."/>
            <person name="Shi W."/>
            <person name="Du L."/>
            <person name="Sun Y."/>
            <person name="Zhan W."/>
            <person name="Jiang J."/>
            <person name="Wang Q."/>
            <person name="Zhang B."/>
            <person name="Ji P."/>
            <person name="Sakyi L.B."/>
            <person name="Cui X."/>
            <person name="Yuan T."/>
            <person name="Jiang B."/>
            <person name="Yang W."/>
            <person name="Lam T.T.-Y."/>
            <person name="Chang Q."/>
            <person name="Ding S."/>
            <person name="Wang X."/>
            <person name="Zhu J."/>
            <person name="Ruan X."/>
            <person name="Zhao L."/>
            <person name="Wei J."/>
            <person name="Que T."/>
            <person name="Du C."/>
            <person name="Cheng J."/>
            <person name="Dai P."/>
            <person name="Han X."/>
            <person name="Huang E."/>
            <person name="Gao Y."/>
            <person name="Liu J."/>
            <person name="Shao H."/>
            <person name="Ye R."/>
            <person name="Li L."/>
            <person name="Wei W."/>
            <person name="Wang X."/>
            <person name="Wang C."/>
            <person name="Yang T."/>
            <person name="Huo Q."/>
            <person name="Li W."/>
            <person name="Guo W."/>
            <person name="Chen H."/>
            <person name="Zhou L."/>
            <person name="Ni X."/>
            <person name="Tian J."/>
            <person name="Zhou Y."/>
            <person name="Sheng Y."/>
            <person name="Liu T."/>
            <person name="Pan Y."/>
            <person name="Xia L."/>
            <person name="Li J."/>
            <person name="Zhao F."/>
            <person name="Cao W."/>
        </authorList>
    </citation>
    <scope>NUCLEOTIDE SEQUENCE</scope>
    <source>
        <strain evidence="1">Dsil-2018</strain>
    </source>
</reference>
<gene>
    <name evidence="1" type="ORF">HPB49_001349</name>
</gene>
<dbReference type="Proteomes" id="UP000821865">
    <property type="component" value="Chromosome 5"/>
</dbReference>
<accession>A0ACB8CNM4</accession>
<dbReference type="EMBL" id="CM023474">
    <property type="protein sequence ID" value="KAH7948726.1"/>
    <property type="molecule type" value="Genomic_DNA"/>
</dbReference>
<name>A0ACB8CNM4_DERSI</name>
<sequence>MPARHAKPNGGAECGTPASSSRPKRRAATAQVPTNNDSELAQDTMDMDDQAIETQVGSAADAEEEFLSPDEVVQGESTSDDDAEEISPREDDEAKNGQWQLAISLRERKRLRKQVRAAPDDSGARDGGKGNSCDARTPAGERDKRGGASARNRRRTRAAPLPRNDIKIIMRPKPGLIVKELKTYEVARAIERASGDPETCKSDKFLLRLRNGSNIIIASTPHEQVAEKILKIKTLDLNGTKHPINTYITTPEGYLKGVIHGLERETPEDELLSNLRVRTQGVTIVQARMLGKSETAVITFDGPIVPRFVYYYGGEMSCVPYRPTRQYCKLCKSQGHRTDVCPTPTAKACSNCRLRDPPEDHTCEPECALCGEAHPTAASECTKKLKWVPQRGRPQLLQRRSRPQTNGILKRRWFSKDCEDSASPDGTRSRSSSRDRSNSRDSDQERVQTKKQQQQKSKKKHNKEAKNKVSWAAIASQPPHQATTQLTRLERELDLMRVRIGDLERENRQLKKQQTQQPQQGPKPAQAGQKGQKLPNLEGDTVITLSILKDTIKEVIPTIIEQVLIQVDRKLDVLDKKIQAQQIEFTKALRKHATGSNIREKAEKVYNRPGLSAMTQATNNA</sequence>
<keyword evidence="2" id="KW-1185">Reference proteome</keyword>
<organism evidence="1 2">
    <name type="scientific">Dermacentor silvarum</name>
    <name type="common">Tick</name>
    <dbReference type="NCBI Taxonomy" id="543639"/>
    <lineage>
        <taxon>Eukaryota</taxon>
        <taxon>Metazoa</taxon>
        <taxon>Ecdysozoa</taxon>
        <taxon>Arthropoda</taxon>
        <taxon>Chelicerata</taxon>
        <taxon>Arachnida</taxon>
        <taxon>Acari</taxon>
        <taxon>Parasitiformes</taxon>
        <taxon>Ixodida</taxon>
        <taxon>Ixodoidea</taxon>
        <taxon>Ixodidae</taxon>
        <taxon>Rhipicephalinae</taxon>
        <taxon>Dermacentor</taxon>
    </lineage>
</organism>
<evidence type="ECO:0000313" key="2">
    <source>
        <dbReference type="Proteomes" id="UP000821865"/>
    </source>
</evidence>